<reference evidence="2" key="1">
    <citation type="journal article" date="2022" name="Mol. Ecol. Resour.">
        <title>The genomes of chicory, endive, great burdock and yacon provide insights into Asteraceae palaeo-polyploidization history and plant inulin production.</title>
        <authorList>
            <person name="Fan W."/>
            <person name="Wang S."/>
            <person name="Wang H."/>
            <person name="Wang A."/>
            <person name="Jiang F."/>
            <person name="Liu H."/>
            <person name="Zhao H."/>
            <person name="Xu D."/>
            <person name="Zhang Y."/>
        </authorList>
    </citation>
    <scope>NUCLEOTIDE SEQUENCE [LARGE SCALE GENOMIC DNA]</scope>
    <source>
        <strain evidence="2">cv. Yunnan</strain>
    </source>
</reference>
<organism evidence="1 2">
    <name type="scientific">Smallanthus sonchifolius</name>
    <dbReference type="NCBI Taxonomy" id="185202"/>
    <lineage>
        <taxon>Eukaryota</taxon>
        <taxon>Viridiplantae</taxon>
        <taxon>Streptophyta</taxon>
        <taxon>Embryophyta</taxon>
        <taxon>Tracheophyta</taxon>
        <taxon>Spermatophyta</taxon>
        <taxon>Magnoliopsida</taxon>
        <taxon>eudicotyledons</taxon>
        <taxon>Gunneridae</taxon>
        <taxon>Pentapetalae</taxon>
        <taxon>asterids</taxon>
        <taxon>campanulids</taxon>
        <taxon>Asterales</taxon>
        <taxon>Asteraceae</taxon>
        <taxon>Asteroideae</taxon>
        <taxon>Heliantheae alliance</taxon>
        <taxon>Millerieae</taxon>
        <taxon>Smallanthus</taxon>
    </lineage>
</organism>
<comment type="caution">
    <text evidence="1">The sequence shown here is derived from an EMBL/GenBank/DDBJ whole genome shotgun (WGS) entry which is preliminary data.</text>
</comment>
<proteinExistence type="predicted"/>
<reference evidence="1 2" key="2">
    <citation type="journal article" date="2022" name="Mol. Ecol. Resour.">
        <title>The genomes of chicory, endive, great burdock and yacon provide insights into Asteraceae paleo-polyploidization history and plant inulin production.</title>
        <authorList>
            <person name="Fan W."/>
            <person name="Wang S."/>
            <person name="Wang H."/>
            <person name="Wang A."/>
            <person name="Jiang F."/>
            <person name="Liu H."/>
            <person name="Zhao H."/>
            <person name="Xu D."/>
            <person name="Zhang Y."/>
        </authorList>
    </citation>
    <scope>NUCLEOTIDE SEQUENCE [LARGE SCALE GENOMIC DNA]</scope>
    <source>
        <strain evidence="2">cv. Yunnan</strain>
        <tissue evidence="1">Leaves</tissue>
    </source>
</reference>
<dbReference type="Proteomes" id="UP001056120">
    <property type="component" value="Linkage Group LG24"/>
</dbReference>
<gene>
    <name evidence="1" type="ORF">L1987_70514</name>
</gene>
<dbReference type="EMBL" id="CM042041">
    <property type="protein sequence ID" value="KAI3711965.1"/>
    <property type="molecule type" value="Genomic_DNA"/>
</dbReference>
<sequence length="151" mass="17180">MKLIRACLISSQPTRFSPFKFKFCSDIVKYFKMYSSSSGSNPTTLKTSRYHRKELIGTPITGTANEVSLRSSYPDPPTCDDWPPNRTVGSFFFVRNRRQNPRRLLEHRSVVVGFFCNCSVLTEEGVVLTVVVVVVMIPMGKGEELTVYRSR</sequence>
<evidence type="ECO:0000313" key="1">
    <source>
        <dbReference type="EMBL" id="KAI3711965.1"/>
    </source>
</evidence>
<evidence type="ECO:0000313" key="2">
    <source>
        <dbReference type="Proteomes" id="UP001056120"/>
    </source>
</evidence>
<protein>
    <submittedName>
        <fullName evidence="1">Uncharacterized protein</fullName>
    </submittedName>
</protein>
<name>A0ACB9APX0_9ASTR</name>
<accession>A0ACB9APX0</accession>
<keyword evidence="2" id="KW-1185">Reference proteome</keyword>